<organism evidence="9 10">
    <name type="scientific">Candidatus Woykebacteria bacterium GWA1_44_8</name>
    <dbReference type="NCBI Taxonomy" id="1802591"/>
    <lineage>
        <taxon>Bacteria</taxon>
        <taxon>Candidatus Woykeibacteriota</taxon>
    </lineage>
</organism>
<comment type="subcellular location">
    <subcellularLocation>
        <location evidence="1">Cell membrane</location>
        <topology evidence="1">Multi-pass membrane protein</topology>
    </subcellularLocation>
</comment>
<keyword evidence="5 8" id="KW-0812">Transmembrane</keyword>
<evidence type="ECO:0000256" key="6">
    <source>
        <dbReference type="ARBA" id="ARBA00022989"/>
    </source>
</evidence>
<feature type="transmembrane region" description="Helical" evidence="8">
    <location>
        <begin position="55"/>
        <end position="76"/>
    </location>
</feature>
<evidence type="ECO:0000313" key="10">
    <source>
        <dbReference type="Proteomes" id="UP000176299"/>
    </source>
</evidence>
<evidence type="ECO:0000256" key="2">
    <source>
        <dbReference type="ARBA" id="ARBA00009773"/>
    </source>
</evidence>
<gene>
    <name evidence="9" type="ORF">A2113_00845</name>
</gene>
<dbReference type="AlphaFoldDB" id="A0A1G1W2F0"/>
<dbReference type="STRING" id="1802591.A2113_00845"/>
<keyword evidence="6 8" id="KW-1133">Transmembrane helix</keyword>
<keyword evidence="7 8" id="KW-0472">Membrane</keyword>
<proteinExistence type="inferred from homology"/>
<evidence type="ECO:0000313" key="9">
    <source>
        <dbReference type="EMBL" id="OGY21859.1"/>
    </source>
</evidence>
<feature type="transmembrane region" description="Helical" evidence="8">
    <location>
        <begin position="6"/>
        <end position="34"/>
    </location>
</feature>
<dbReference type="EMBL" id="MHCN01000010">
    <property type="protein sequence ID" value="OGY21859.1"/>
    <property type="molecule type" value="Genomic_DNA"/>
</dbReference>
<evidence type="ECO:0000256" key="4">
    <source>
        <dbReference type="ARBA" id="ARBA00022475"/>
    </source>
</evidence>
<evidence type="ECO:0000256" key="5">
    <source>
        <dbReference type="ARBA" id="ARBA00022692"/>
    </source>
</evidence>
<comment type="caution">
    <text evidence="9">The sequence shown here is derived from an EMBL/GenBank/DDBJ whole genome shotgun (WGS) entry which is preliminary data.</text>
</comment>
<evidence type="ECO:0000256" key="8">
    <source>
        <dbReference type="SAM" id="Phobius"/>
    </source>
</evidence>
<sequence>MNKSSFYIFIAIIILVFLYLVRGILTPFILAAIFAYVFNPVVNLIARKARVSKTLAIILVYVVIFAIIGYVTAWLGGQLFQEAKDLARTGDISKLAEGTIQKLPTWEFAGKTISLRGVASDAVTALGETAQRLEGSLLPIFTGVIAVLIKFLIFLVASFYFLKDGEQWLQTLKEKVARKDFVVLLDKVNLSLGGYLRGQILLVIIMSAATAIVLTILGVRFALILGIISGFLELIPLIGPWSAGSLAALTAFLTEENRFGLNPTSLAILIGLIYFALRMLEDYFVIPQLLGRLTKLHPVIVLFAVLAGGSLVGAIGFILAVPVAASLRILLEYKWGKVK</sequence>
<evidence type="ECO:0000256" key="7">
    <source>
        <dbReference type="ARBA" id="ARBA00023136"/>
    </source>
</evidence>
<dbReference type="Proteomes" id="UP000176299">
    <property type="component" value="Unassembled WGS sequence"/>
</dbReference>
<dbReference type="InterPro" id="IPR002549">
    <property type="entry name" value="AI-2E-like"/>
</dbReference>
<evidence type="ECO:0000256" key="1">
    <source>
        <dbReference type="ARBA" id="ARBA00004651"/>
    </source>
</evidence>
<feature type="transmembrane region" description="Helical" evidence="8">
    <location>
        <begin position="140"/>
        <end position="162"/>
    </location>
</feature>
<feature type="transmembrane region" description="Helical" evidence="8">
    <location>
        <begin position="260"/>
        <end position="280"/>
    </location>
</feature>
<accession>A0A1G1W2F0</accession>
<dbReference type="PANTHER" id="PTHR21716:SF53">
    <property type="entry name" value="PERMEASE PERM-RELATED"/>
    <property type="match status" value="1"/>
</dbReference>
<protein>
    <recommendedName>
        <fullName evidence="11">AI-2E family transporter</fullName>
    </recommendedName>
</protein>
<comment type="similarity">
    <text evidence="2">Belongs to the autoinducer-2 exporter (AI-2E) (TC 2.A.86) family.</text>
</comment>
<evidence type="ECO:0008006" key="11">
    <source>
        <dbReference type="Google" id="ProtNLM"/>
    </source>
</evidence>
<feature type="transmembrane region" description="Helical" evidence="8">
    <location>
        <begin position="300"/>
        <end position="331"/>
    </location>
</feature>
<feature type="transmembrane region" description="Helical" evidence="8">
    <location>
        <begin position="200"/>
        <end position="228"/>
    </location>
</feature>
<reference evidence="9 10" key="1">
    <citation type="journal article" date="2016" name="Nat. Commun.">
        <title>Thousands of microbial genomes shed light on interconnected biogeochemical processes in an aquifer system.</title>
        <authorList>
            <person name="Anantharaman K."/>
            <person name="Brown C.T."/>
            <person name="Hug L.A."/>
            <person name="Sharon I."/>
            <person name="Castelle C.J."/>
            <person name="Probst A.J."/>
            <person name="Thomas B.C."/>
            <person name="Singh A."/>
            <person name="Wilkins M.J."/>
            <person name="Karaoz U."/>
            <person name="Brodie E.L."/>
            <person name="Williams K.H."/>
            <person name="Hubbard S.S."/>
            <person name="Banfield J.F."/>
        </authorList>
    </citation>
    <scope>NUCLEOTIDE SEQUENCE [LARGE SCALE GENOMIC DNA]</scope>
</reference>
<dbReference type="GO" id="GO:0005886">
    <property type="term" value="C:plasma membrane"/>
    <property type="evidence" value="ECO:0007669"/>
    <property type="project" value="UniProtKB-SubCell"/>
</dbReference>
<evidence type="ECO:0000256" key="3">
    <source>
        <dbReference type="ARBA" id="ARBA00022448"/>
    </source>
</evidence>
<keyword evidence="3" id="KW-0813">Transport</keyword>
<keyword evidence="4" id="KW-1003">Cell membrane</keyword>
<dbReference type="PANTHER" id="PTHR21716">
    <property type="entry name" value="TRANSMEMBRANE PROTEIN"/>
    <property type="match status" value="1"/>
</dbReference>
<feature type="transmembrane region" description="Helical" evidence="8">
    <location>
        <begin position="234"/>
        <end position="253"/>
    </location>
</feature>
<name>A0A1G1W2F0_9BACT</name>
<dbReference type="Pfam" id="PF01594">
    <property type="entry name" value="AI-2E_transport"/>
    <property type="match status" value="1"/>
</dbReference>
<dbReference type="GO" id="GO:0055085">
    <property type="term" value="P:transmembrane transport"/>
    <property type="evidence" value="ECO:0007669"/>
    <property type="project" value="TreeGrafter"/>
</dbReference>